<organism evidence="1 2">
    <name type="scientific">Fusibacter tunisiensis</name>
    <dbReference type="NCBI Taxonomy" id="1008308"/>
    <lineage>
        <taxon>Bacteria</taxon>
        <taxon>Bacillati</taxon>
        <taxon>Bacillota</taxon>
        <taxon>Clostridia</taxon>
        <taxon>Eubacteriales</taxon>
        <taxon>Eubacteriales Family XII. Incertae Sedis</taxon>
        <taxon>Fusibacter</taxon>
    </lineage>
</organism>
<protein>
    <recommendedName>
        <fullName evidence="3">EF-hand domain-containing protein</fullName>
    </recommendedName>
</protein>
<evidence type="ECO:0000313" key="2">
    <source>
        <dbReference type="Proteomes" id="UP000767854"/>
    </source>
</evidence>
<dbReference type="EMBL" id="JAFBDT010000033">
    <property type="protein sequence ID" value="MBM7562854.1"/>
    <property type="molecule type" value="Genomic_DNA"/>
</dbReference>
<name>A0ABS2MTV2_9FIRM</name>
<dbReference type="InterPro" id="IPR018247">
    <property type="entry name" value="EF_Hand_1_Ca_BS"/>
</dbReference>
<dbReference type="Proteomes" id="UP000767854">
    <property type="component" value="Unassembled WGS sequence"/>
</dbReference>
<sequence length="307" mass="35691">MKNMNIDLNKIKAGMLELVDSNKNDLIDMLEMKKAICDGLTDCEIEEALRDTHLDCDLEGAIWELKMIESDIVNAKDLYDLRDAASRGSALNGFIYNDFDEHDDCDVDEEILDYFNQKQVYCIQCNEPVTFVDDIDFEVTYNSPVSNGRIMMCDECEVISDTSHLYCVLKCGNEINYAEYLQKFVHTQDNIEDVILAFDFIADRNECISSEYSIVNKRYIEINVYDDWQVVIEIEPNEDGTVYLGFWIKGQDYSQMSFMYGHFQKDGKLNYENDFEVVQDNLHHIINNVDDFIESYLEKIECLEGCN</sequence>
<gene>
    <name evidence="1" type="ORF">JOC49_002427</name>
</gene>
<dbReference type="PROSITE" id="PS00018">
    <property type="entry name" value="EF_HAND_1"/>
    <property type="match status" value="1"/>
</dbReference>
<accession>A0ABS2MTV2</accession>
<dbReference type="RefSeq" id="WP_204665282.1">
    <property type="nucleotide sequence ID" value="NZ_JAFBDT010000033.1"/>
</dbReference>
<reference evidence="1 2" key="1">
    <citation type="submission" date="2021-01" db="EMBL/GenBank/DDBJ databases">
        <title>Genomic Encyclopedia of Type Strains, Phase IV (KMG-IV): sequencing the most valuable type-strain genomes for metagenomic binning, comparative biology and taxonomic classification.</title>
        <authorList>
            <person name="Goeker M."/>
        </authorList>
    </citation>
    <scope>NUCLEOTIDE SEQUENCE [LARGE SCALE GENOMIC DNA]</scope>
    <source>
        <strain evidence="1 2">DSM 24436</strain>
    </source>
</reference>
<evidence type="ECO:0008006" key="3">
    <source>
        <dbReference type="Google" id="ProtNLM"/>
    </source>
</evidence>
<proteinExistence type="predicted"/>
<keyword evidence="2" id="KW-1185">Reference proteome</keyword>
<evidence type="ECO:0000313" key="1">
    <source>
        <dbReference type="EMBL" id="MBM7562854.1"/>
    </source>
</evidence>
<comment type="caution">
    <text evidence="1">The sequence shown here is derived from an EMBL/GenBank/DDBJ whole genome shotgun (WGS) entry which is preliminary data.</text>
</comment>